<keyword evidence="1" id="KW-0479">Metal-binding</keyword>
<proteinExistence type="predicted"/>
<keyword evidence="3" id="KW-0175">Coiled coil</keyword>
<name>A0A8S2QZZ8_9BILA</name>
<comment type="caution">
    <text evidence="5">The sequence shown here is derived from an EMBL/GenBank/DDBJ whole genome shotgun (WGS) entry which is preliminary data.</text>
</comment>
<gene>
    <name evidence="5" type="ORF">SMN809_LOCUS18964</name>
</gene>
<dbReference type="EMBL" id="CAJOBI010009315">
    <property type="protein sequence ID" value="CAF4135181.1"/>
    <property type="molecule type" value="Genomic_DNA"/>
</dbReference>
<organism evidence="5 6">
    <name type="scientific">Rotaria magnacalcarata</name>
    <dbReference type="NCBI Taxonomy" id="392030"/>
    <lineage>
        <taxon>Eukaryota</taxon>
        <taxon>Metazoa</taxon>
        <taxon>Spiralia</taxon>
        <taxon>Gnathifera</taxon>
        <taxon>Rotifera</taxon>
        <taxon>Eurotatoria</taxon>
        <taxon>Bdelloidea</taxon>
        <taxon>Philodinida</taxon>
        <taxon>Philodinidae</taxon>
        <taxon>Rotaria</taxon>
    </lineage>
</organism>
<dbReference type="GO" id="GO:0005085">
    <property type="term" value="F:guanyl-nucleotide exchange factor activity"/>
    <property type="evidence" value="ECO:0007669"/>
    <property type="project" value="InterPro"/>
</dbReference>
<feature type="coiled-coil region" evidence="3">
    <location>
        <begin position="63"/>
        <end position="126"/>
    </location>
</feature>
<dbReference type="SUPFAM" id="SSF57889">
    <property type="entry name" value="Cysteine-rich domain"/>
    <property type="match status" value="1"/>
</dbReference>
<evidence type="ECO:0000313" key="6">
    <source>
        <dbReference type="Proteomes" id="UP000676336"/>
    </source>
</evidence>
<dbReference type="Pfam" id="PF09128">
    <property type="entry name" value="RGS-like"/>
    <property type="match status" value="1"/>
</dbReference>
<sequence length="501" mass="57881">GSYAQLTLLGQPKVNSISTQKVIPTDNQNGRVSFRTNNNQTISVPERSNSTTSTHSLSTTVDIKKVKENYDRIFKQLEKSKADLERQRAKGPNHNPAKVAFIENQTRQYEQQLNELKRRLDHVESSVDVSPVKSSFNVENLGNQTNLSVESFSRTSIDTTDNDDEVTEIQSKTSISSFEDIRLFINKSNWAPLSVFLHFLLTDSNSDPNYLLFYILTEELRPKKAENRSELVRWIFEIHSTFTMNGSPLYIGLPQSQTDSINRCLEAQQQDPNDDIKLIFNDAKDFARSIISDRQLSDFNHKRTLGVYRDIDFPLTTKQSHFIEELFRSKFESYYKANTDDWNSIRNSKDLALICSLATFLKRCDIKKCGNIPLEKIPKFLDREQRRLLSKLPRAPQTKRVKDHQLNEHQFSIQTSCKVCSKPVWGINYQGYLCGYCQQSFHRECCSLISEKCSKDRKTNSINNPIQMKPRKTPKNTSSKSFILFLQQNHSNFEAEDLKNQ</sequence>
<dbReference type="GO" id="GO:0046872">
    <property type="term" value="F:metal ion binding"/>
    <property type="evidence" value="ECO:0007669"/>
    <property type="project" value="UniProtKB-KW"/>
</dbReference>
<dbReference type="AlphaFoldDB" id="A0A8S2QZZ8"/>
<dbReference type="GO" id="GO:0005737">
    <property type="term" value="C:cytoplasm"/>
    <property type="evidence" value="ECO:0007669"/>
    <property type="project" value="InterPro"/>
</dbReference>
<evidence type="ECO:0000313" key="5">
    <source>
        <dbReference type="EMBL" id="CAF4135181.1"/>
    </source>
</evidence>
<reference evidence="5" key="1">
    <citation type="submission" date="2021-02" db="EMBL/GenBank/DDBJ databases">
        <authorList>
            <person name="Nowell W R."/>
        </authorList>
    </citation>
    <scope>NUCLEOTIDE SEQUENCE</scope>
</reference>
<evidence type="ECO:0000256" key="3">
    <source>
        <dbReference type="SAM" id="Coils"/>
    </source>
</evidence>
<feature type="non-terminal residue" evidence="5">
    <location>
        <position position="1"/>
    </location>
</feature>
<dbReference type="SUPFAM" id="SSF48097">
    <property type="entry name" value="Regulator of G-protein signaling, RGS"/>
    <property type="match status" value="1"/>
</dbReference>
<dbReference type="InterPro" id="IPR015212">
    <property type="entry name" value="RGS-like_dom"/>
</dbReference>
<dbReference type="InterPro" id="IPR036305">
    <property type="entry name" value="RGS_sf"/>
</dbReference>
<protein>
    <recommendedName>
        <fullName evidence="4">Phorbol-ester/DAG-type domain-containing protein</fullName>
    </recommendedName>
</protein>
<evidence type="ECO:0000256" key="1">
    <source>
        <dbReference type="ARBA" id="ARBA00022723"/>
    </source>
</evidence>
<dbReference type="Pfam" id="PF00130">
    <property type="entry name" value="C1_1"/>
    <property type="match status" value="1"/>
</dbReference>
<dbReference type="InterPro" id="IPR044926">
    <property type="entry name" value="RGS_subdomain_2"/>
</dbReference>
<dbReference type="InterPro" id="IPR002219">
    <property type="entry name" value="PKC_DAG/PE"/>
</dbReference>
<feature type="domain" description="Phorbol-ester/DAG-type" evidence="4">
    <location>
        <begin position="403"/>
        <end position="453"/>
    </location>
</feature>
<accession>A0A8S2QZZ8</accession>
<evidence type="ECO:0000256" key="2">
    <source>
        <dbReference type="ARBA" id="ARBA00022833"/>
    </source>
</evidence>
<dbReference type="Gene3D" id="3.30.60.20">
    <property type="match status" value="1"/>
</dbReference>
<dbReference type="PROSITE" id="PS00479">
    <property type="entry name" value="ZF_DAG_PE_1"/>
    <property type="match status" value="1"/>
</dbReference>
<dbReference type="InterPro" id="IPR046349">
    <property type="entry name" value="C1-like_sf"/>
</dbReference>
<keyword evidence="2" id="KW-0862">Zinc</keyword>
<dbReference type="SMART" id="SM00109">
    <property type="entry name" value="C1"/>
    <property type="match status" value="1"/>
</dbReference>
<dbReference type="Proteomes" id="UP000676336">
    <property type="component" value="Unassembled WGS sequence"/>
</dbReference>
<evidence type="ECO:0000259" key="4">
    <source>
        <dbReference type="PROSITE" id="PS50081"/>
    </source>
</evidence>
<dbReference type="Gene3D" id="1.10.167.10">
    <property type="entry name" value="Regulator of G-protein Signalling 4, domain 2"/>
    <property type="match status" value="1"/>
</dbReference>
<dbReference type="PROSITE" id="PS50081">
    <property type="entry name" value="ZF_DAG_PE_2"/>
    <property type="match status" value="1"/>
</dbReference>